<keyword evidence="7" id="KW-0653">Protein transport</keyword>
<dbReference type="GO" id="GO:0015031">
    <property type="term" value="P:protein transport"/>
    <property type="evidence" value="ECO:0007669"/>
    <property type="project" value="UniProtKB-KW"/>
</dbReference>
<dbReference type="InterPro" id="IPR006260">
    <property type="entry name" value="TonB/TolA_C"/>
</dbReference>
<dbReference type="PANTHER" id="PTHR33446">
    <property type="entry name" value="PROTEIN TONB-RELATED"/>
    <property type="match status" value="1"/>
</dbReference>
<evidence type="ECO:0000256" key="5">
    <source>
        <dbReference type="ARBA" id="ARBA00022519"/>
    </source>
</evidence>
<proteinExistence type="inferred from homology"/>
<reference evidence="13 14" key="1">
    <citation type="submission" date="2014-04" db="EMBL/GenBank/DDBJ databases">
        <title>Genome sequencing of Vibrio navarrensis strains.</title>
        <authorList>
            <person name="Gladney L.M."/>
            <person name="Katz L.S."/>
            <person name="Marino-Ramirez L."/>
            <person name="Jordan I.K."/>
        </authorList>
    </citation>
    <scope>NUCLEOTIDE SEQUENCE [LARGE SCALE GENOMIC DNA]</scope>
    <source>
        <strain evidence="13 14">ATCC 51183</strain>
    </source>
</reference>
<dbReference type="InterPro" id="IPR051045">
    <property type="entry name" value="TonB-dependent_transducer"/>
</dbReference>
<keyword evidence="6" id="KW-0812">Transmembrane</keyword>
<dbReference type="InterPro" id="IPR037682">
    <property type="entry name" value="TonB_C"/>
</dbReference>
<evidence type="ECO:0000256" key="11">
    <source>
        <dbReference type="SAM" id="SignalP"/>
    </source>
</evidence>
<name>A0A099LWV6_9VIBR</name>
<sequence length="250" mass="27278">MNLPRYVFAGMASLVLHAAILFVADEKQAFAATAGNQSSSVAVNLVAVKPQPPAAKVEPQHPPVKKKPVVEEAKKPQPEPIQREKVHKPVKKEAIKPPVKAQPVKAKQTPTVATDKVETQAEQTEVQPAEVKQNVAEDPQPSSKPTPAQSAQGASSLPVLVDRPSYLERPVPPKYPRLAQKRGIEGTAMIEIWLDEKGEQIKSVLIASSGTEMLDNAALKATKAWRFSPHVENGRRMPSRIRVPVRFSLD</sequence>
<feature type="domain" description="TonB C-terminal" evidence="12">
    <location>
        <begin position="160"/>
        <end position="250"/>
    </location>
</feature>
<evidence type="ECO:0000256" key="10">
    <source>
        <dbReference type="SAM" id="MobiDB-lite"/>
    </source>
</evidence>
<comment type="caution">
    <text evidence="13">The sequence shown here is derived from an EMBL/GenBank/DDBJ whole genome shotgun (WGS) entry which is preliminary data.</text>
</comment>
<keyword evidence="5" id="KW-0997">Cell inner membrane</keyword>
<protein>
    <recommendedName>
        <fullName evidence="12">TonB C-terminal domain-containing protein</fullName>
    </recommendedName>
</protein>
<feature type="compositionally biased region" description="Basic and acidic residues" evidence="10">
    <location>
        <begin position="68"/>
        <end position="84"/>
    </location>
</feature>
<feature type="compositionally biased region" description="Low complexity" evidence="10">
    <location>
        <begin position="96"/>
        <end position="108"/>
    </location>
</feature>
<feature type="region of interest" description="Disordered" evidence="10">
    <location>
        <begin position="52"/>
        <end position="163"/>
    </location>
</feature>
<dbReference type="GO" id="GO:0031992">
    <property type="term" value="F:energy transducer activity"/>
    <property type="evidence" value="ECO:0007669"/>
    <property type="project" value="TreeGrafter"/>
</dbReference>
<dbReference type="Proteomes" id="UP000029994">
    <property type="component" value="Unassembled WGS sequence"/>
</dbReference>
<evidence type="ECO:0000256" key="2">
    <source>
        <dbReference type="ARBA" id="ARBA00006555"/>
    </source>
</evidence>
<evidence type="ECO:0000313" key="14">
    <source>
        <dbReference type="Proteomes" id="UP000029994"/>
    </source>
</evidence>
<feature type="compositionally biased region" description="Polar residues" evidence="10">
    <location>
        <begin position="140"/>
        <end position="155"/>
    </location>
</feature>
<evidence type="ECO:0000256" key="8">
    <source>
        <dbReference type="ARBA" id="ARBA00022989"/>
    </source>
</evidence>
<keyword evidence="11" id="KW-0732">Signal</keyword>
<keyword evidence="9" id="KW-0472">Membrane</keyword>
<dbReference type="eggNOG" id="COG0810">
    <property type="taxonomic scope" value="Bacteria"/>
</dbReference>
<evidence type="ECO:0000259" key="12">
    <source>
        <dbReference type="PROSITE" id="PS52015"/>
    </source>
</evidence>
<dbReference type="SUPFAM" id="SSF74653">
    <property type="entry name" value="TolA/TonB C-terminal domain"/>
    <property type="match status" value="1"/>
</dbReference>
<evidence type="ECO:0000256" key="4">
    <source>
        <dbReference type="ARBA" id="ARBA00022475"/>
    </source>
</evidence>
<comment type="subcellular location">
    <subcellularLocation>
        <location evidence="1">Cell inner membrane</location>
        <topology evidence="1">Single-pass membrane protein</topology>
        <orientation evidence="1">Periplasmic side</orientation>
    </subcellularLocation>
</comment>
<keyword evidence="8" id="KW-1133">Transmembrane helix</keyword>
<dbReference type="AlphaFoldDB" id="A0A099LWV6"/>
<evidence type="ECO:0000256" key="7">
    <source>
        <dbReference type="ARBA" id="ARBA00022927"/>
    </source>
</evidence>
<evidence type="ECO:0000313" key="13">
    <source>
        <dbReference type="EMBL" id="KGK12159.1"/>
    </source>
</evidence>
<keyword evidence="4" id="KW-1003">Cell membrane</keyword>
<feature type="signal peptide" evidence="11">
    <location>
        <begin position="1"/>
        <end position="18"/>
    </location>
</feature>
<accession>A0A099LWV6</accession>
<comment type="similarity">
    <text evidence="2">Belongs to the TonB family.</text>
</comment>
<dbReference type="EMBL" id="JMCG01000001">
    <property type="protein sequence ID" value="KGK12159.1"/>
    <property type="molecule type" value="Genomic_DNA"/>
</dbReference>
<dbReference type="PROSITE" id="PS52015">
    <property type="entry name" value="TONB_CTD"/>
    <property type="match status" value="1"/>
</dbReference>
<dbReference type="STRING" id="29495.EA26_12885"/>
<gene>
    <name evidence="13" type="ORF">EA26_12885</name>
</gene>
<dbReference type="Pfam" id="PF03544">
    <property type="entry name" value="TonB_C"/>
    <property type="match status" value="1"/>
</dbReference>
<evidence type="ECO:0000256" key="3">
    <source>
        <dbReference type="ARBA" id="ARBA00022448"/>
    </source>
</evidence>
<dbReference type="GO" id="GO:0098797">
    <property type="term" value="C:plasma membrane protein complex"/>
    <property type="evidence" value="ECO:0007669"/>
    <property type="project" value="TreeGrafter"/>
</dbReference>
<keyword evidence="3" id="KW-0813">Transport</keyword>
<feature type="chain" id="PRO_5001950310" description="TonB C-terminal domain-containing protein" evidence="11">
    <location>
        <begin position="19"/>
        <end position="250"/>
    </location>
</feature>
<evidence type="ECO:0000256" key="6">
    <source>
        <dbReference type="ARBA" id="ARBA00022692"/>
    </source>
</evidence>
<dbReference type="PANTHER" id="PTHR33446:SF2">
    <property type="entry name" value="PROTEIN TONB"/>
    <property type="match status" value="1"/>
</dbReference>
<keyword evidence="14" id="KW-1185">Reference proteome</keyword>
<organism evidence="13 14">
    <name type="scientific">Vibrio navarrensis</name>
    <dbReference type="NCBI Taxonomy" id="29495"/>
    <lineage>
        <taxon>Bacteria</taxon>
        <taxon>Pseudomonadati</taxon>
        <taxon>Pseudomonadota</taxon>
        <taxon>Gammaproteobacteria</taxon>
        <taxon>Vibrionales</taxon>
        <taxon>Vibrionaceae</taxon>
        <taxon>Vibrio</taxon>
    </lineage>
</organism>
<dbReference type="NCBIfam" id="TIGR01352">
    <property type="entry name" value="tonB_Cterm"/>
    <property type="match status" value="1"/>
</dbReference>
<evidence type="ECO:0000256" key="1">
    <source>
        <dbReference type="ARBA" id="ARBA00004383"/>
    </source>
</evidence>
<evidence type="ECO:0000256" key="9">
    <source>
        <dbReference type="ARBA" id="ARBA00023136"/>
    </source>
</evidence>
<dbReference type="GO" id="GO:0055085">
    <property type="term" value="P:transmembrane transport"/>
    <property type="evidence" value="ECO:0007669"/>
    <property type="project" value="InterPro"/>
</dbReference>
<dbReference type="Gene3D" id="3.30.1150.10">
    <property type="match status" value="1"/>
</dbReference>